<dbReference type="EMBL" id="JAPTSV010000005">
    <property type="protein sequence ID" value="KAJ1527377.1"/>
    <property type="molecule type" value="Genomic_DNA"/>
</dbReference>
<reference evidence="2" key="1">
    <citation type="submission" date="2022-12" db="EMBL/GenBank/DDBJ databases">
        <title>Chromosome-level genome assembly of the bean flower thrips Megalurothrips usitatus.</title>
        <authorList>
            <person name="Ma L."/>
            <person name="Liu Q."/>
            <person name="Li H."/>
            <person name="Cai W."/>
        </authorList>
    </citation>
    <scope>NUCLEOTIDE SEQUENCE</scope>
    <source>
        <strain evidence="2">Cailab_2022a</strain>
    </source>
</reference>
<comment type="caution">
    <text evidence="2">The sequence shown here is derived from an EMBL/GenBank/DDBJ whole genome shotgun (WGS) entry which is preliminary data.</text>
</comment>
<sequence>MCIAYRESRYDSQHINVINTDGSKDYGLFQINNRWWCTNSESPQPNQNLCNVSCDQVLNSMDETVKCIKTMYAKSHNTWQPWITYPFCKKMDMTQFTKGCNLN</sequence>
<dbReference type="PANTHER" id="PTHR11407">
    <property type="entry name" value="LYSOZYME C"/>
    <property type="match status" value="1"/>
</dbReference>
<dbReference type="Pfam" id="PF00062">
    <property type="entry name" value="Lys"/>
    <property type="match status" value="1"/>
</dbReference>
<gene>
    <name evidence="2" type="ORF">ONE63_007361</name>
</gene>
<dbReference type="Gene3D" id="1.10.530.10">
    <property type="match status" value="1"/>
</dbReference>
<evidence type="ECO:0000256" key="1">
    <source>
        <dbReference type="RuleBase" id="RU004440"/>
    </source>
</evidence>
<dbReference type="PROSITE" id="PS51348">
    <property type="entry name" value="GLYCOSYL_HYDROL_F22_2"/>
    <property type="match status" value="1"/>
</dbReference>
<evidence type="ECO:0008006" key="4">
    <source>
        <dbReference type="Google" id="ProtNLM"/>
    </source>
</evidence>
<dbReference type="SUPFAM" id="SSF53955">
    <property type="entry name" value="Lysozyme-like"/>
    <property type="match status" value="1"/>
</dbReference>
<name>A0AAV7XMH1_9NEOP</name>
<dbReference type="InterPro" id="IPR001916">
    <property type="entry name" value="Glyco_hydro_22"/>
</dbReference>
<dbReference type="PRINTS" id="PR00135">
    <property type="entry name" value="LYZLACT"/>
</dbReference>
<accession>A0AAV7XMH1</accession>
<evidence type="ECO:0000313" key="2">
    <source>
        <dbReference type="EMBL" id="KAJ1527377.1"/>
    </source>
</evidence>
<keyword evidence="3" id="KW-1185">Reference proteome</keyword>
<dbReference type="SMART" id="SM00263">
    <property type="entry name" value="LYZ1"/>
    <property type="match status" value="1"/>
</dbReference>
<dbReference type="Proteomes" id="UP001075354">
    <property type="component" value="Chromosome 5"/>
</dbReference>
<organism evidence="2 3">
    <name type="scientific">Megalurothrips usitatus</name>
    <name type="common">bean blossom thrips</name>
    <dbReference type="NCBI Taxonomy" id="439358"/>
    <lineage>
        <taxon>Eukaryota</taxon>
        <taxon>Metazoa</taxon>
        <taxon>Ecdysozoa</taxon>
        <taxon>Arthropoda</taxon>
        <taxon>Hexapoda</taxon>
        <taxon>Insecta</taxon>
        <taxon>Pterygota</taxon>
        <taxon>Neoptera</taxon>
        <taxon>Paraneoptera</taxon>
        <taxon>Thysanoptera</taxon>
        <taxon>Terebrantia</taxon>
        <taxon>Thripoidea</taxon>
        <taxon>Thripidae</taxon>
        <taxon>Megalurothrips</taxon>
    </lineage>
</organism>
<evidence type="ECO:0000313" key="3">
    <source>
        <dbReference type="Proteomes" id="UP001075354"/>
    </source>
</evidence>
<dbReference type="GO" id="GO:0003796">
    <property type="term" value="F:lysozyme activity"/>
    <property type="evidence" value="ECO:0007669"/>
    <property type="project" value="TreeGrafter"/>
</dbReference>
<protein>
    <recommendedName>
        <fullName evidence="4">Lysozyme</fullName>
    </recommendedName>
</protein>
<proteinExistence type="inferred from homology"/>
<dbReference type="AlphaFoldDB" id="A0AAV7XMH1"/>
<dbReference type="PANTHER" id="PTHR11407:SF69">
    <property type="entry name" value="LYSOZYME C, MILK ISOZYME"/>
    <property type="match status" value="1"/>
</dbReference>
<comment type="similarity">
    <text evidence="1">Belongs to the glycosyl hydrolase 22 family.</text>
</comment>
<dbReference type="InterPro" id="IPR023346">
    <property type="entry name" value="Lysozyme-like_dom_sf"/>
</dbReference>